<dbReference type="AlphaFoldDB" id="A0A1G7P4B2"/>
<evidence type="ECO:0000313" key="2">
    <source>
        <dbReference type="EMBL" id="SDF80937.1"/>
    </source>
</evidence>
<dbReference type="EMBL" id="FNBP01000003">
    <property type="protein sequence ID" value="SDF80937.1"/>
    <property type="molecule type" value="Genomic_DNA"/>
</dbReference>
<sequence length="133" mass="14615">MSDIRDQEDAHEFRVEALSLWRITFGPLIWALHFVASYGAAALVCAKASAGAVEALRIGIGVGTLLALALILWLAVRAWRQWDLRRDPEWENDKGTSEDRHQFLGHAAFLLSVISFIGVVYVALPALLIGSCA</sequence>
<evidence type="ECO:0000313" key="3">
    <source>
        <dbReference type="Proteomes" id="UP000199399"/>
    </source>
</evidence>
<feature type="transmembrane region" description="Helical" evidence="1">
    <location>
        <begin position="28"/>
        <end position="46"/>
    </location>
</feature>
<keyword evidence="3" id="KW-1185">Reference proteome</keyword>
<proteinExistence type="predicted"/>
<accession>A0A1G7P4B2</accession>
<protein>
    <submittedName>
        <fullName evidence="2">Uncharacterized protein</fullName>
    </submittedName>
</protein>
<evidence type="ECO:0000256" key="1">
    <source>
        <dbReference type="SAM" id="Phobius"/>
    </source>
</evidence>
<feature type="transmembrane region" description="Helical" evidence="1">
    <location>
        <begin position="58"/>
        <end position="76"/>
    </location>
</feature>
<keyword evidence="1" id="KW-0812">Transmembrane</keyword>
<organism evidence="2 3">
    <name type="scientific">Sulfitobacter delicatus</name>
    <dbReference type="NCBI Taxonomy" id="218672"/>
    <lineage>
        <taxon>Bacteria</taxon>
        <taxon>Pseudomonadati</taxon>
        <taxon>Pseudomonadota</taxon>
        <taxon>Alphaproteobacteria</taxon>
        <taxon>Rhodobacterales</taxon>
        <taxon>Roseobacteraceae</taxon>
        <taxon>Sulfitobacter</taxon>
    </lineage>
</organism>
<reference evidence="3" key="1">
    <citation type="submission" date="2016-10" db="EMBL/GenBank/DDBJ databases">
        <authorList>
            <person name="Varghese N."/>
            <person name="Submissions S."/>
        </authorList>
    </citation>
    <scope>NUCLEOTIDE SEQUENCE [LARGE SCALE GENOMIC DNA]</scope>
    <source>
        <strain evidence="3">DSM 16477</strain>
    </source>
</reference>
<name>A0A1G7P4B2_9RHOB</name>
<keyword evidence="1" id="KW-1133">Transmembrane helix</keyword>
<keyword evidence="1" id="KW-0472">Membrane</keyword>
<dbReference type="RefSeq" id="WP_093740765.1">
    <property type="nucleotide sequence ID" value="NZ_FNBP01000003.1"/>
</dbReference>
<feature type="transmembrane region" description="Helical" evidence="1">
    <location>
        <begin position="103"/>
        <end position="129"/>
    </location>
</feature>
<gene>
    <name evidence="2" type="ORF">SAMN04489759_103216</name>
</gene>
<dbReference type="Proteomes" id="UP000199399">
    <property type="component" value="Unassembled WGS sequence"/>
</dbReference>
<dbReference type="OrthoDB" id="7264282at2"/>
<dbReference type="STRING" id="218672.SAMN04489759_103216"/>